<dbReference type="EMBL" id="CM007652">
    <property type="protein sequence ID" value="ONI23397.1"/>
    <property type="molecule type" value="Genomic_DNA"/>
</dbReference>
<evidence type="ECO:0000256" key="2">
    <source>
        <dbReference type="ARBA" id="ARBA00010583"/>
    </source>
</evidence>
<organism evidence="6 7">
    <name type="scientific">Prunus persica</name>
    <name type="common">Peach</name>
    <name type="synonym">Amygdalus persica</name>
    <dbReference type="NCBI Taxonomy" id="3760"/>
    <lineage>
        <taxon>Eukaryota</taxon>
        <taxon>Viridiplantae</taxon>
        <taxon>Streptophyta</taxon>
        <taxon>Embryophyta</taxon>
        <taxon>Tracheophyta</taxon>
        <taxon>Spermatophyta</taxon>
        <taxon>Magnoliopsida</taxon>
        <taxon>eudicotyledons</taxon>
        <taxon>Gunneridae</taxon>
        <taxon>Pentapetalae</taxon>
        <taxon>rosids</taxon>
        <taxon>fabids</taxon>
        <taxon>Rosales</taxon>
        <taxon>Rosaceae</taxon>
        <taxon>Amygdaloideae</taxon>
        <taxon>Amygdaleae</taxon>
        <taxon>Prunus</taxon>
    </lineage>
</organism>
<evidence type="ECO:0000256" key="4">
    <source>
        <dbReference type="ARBA" id="ARBA00022989"/>
    </source>
</evidence>
<dbReference type="Proteomes" id="UP000006882">
    <property type="component" value="Chromosome G2"/>
</dbReference>
<dbReference type="AlphaFoldDB" id="A0A251QHT4"/>
<keyword evidence="5" id="KW-0472">Membrane</keyword>
<proteinExistence type="inferred from homology"/>
<accession>A0A251QHT4</accession>
<dbReference type="PANTHER" id="PTHR12428:SF34">
    <property type="entry name" value="MITOCHONDRIAL INNER MEMBRANE PROTEIN OXA1-LIKE"/>
    <property type="match status" value="1"/>
</dbReference>
<evidence type="ECO:0000256" key="1">
    <source>
        <dbReference type="ARBA" id="ARBA00004141"/>
    </source>
</evidence>
<dbReference type="Gramene" id="ONI23397">
    <property type="protein sequence ID" value="ONI23397"/>
    <property type="gene ID" value="PRUPE_2G186800"/>
</dbReference>
<sequence length="137" mass="15028">MQIRNMAEKVPSFQSGGALWFTDLTTPDSLLILPVLTSLTFLITVECNMQEGLEGNPIAQTMKNYSRILAAISVPVMMSFPKALFCFLSSAIEQDTTAESGPSLPTVPSKVADRRISRTSIFKQRLKKSGKSNQGKK</sequence>
<evidence type="ECO:0000313" key="7">
    <source>
        <dbReference type="Proteomes" id="UP000006882"/>
    </source>
</evidence>
<comment type="subcellular location">
    <subcellularLocation>
        <location evidence="1">Membrane</location>
        <topology evidence="1">Multi-pass membrane protein</topology>
    </subcellularLocation>
</comment>
<dbReference type="GO" id="GO:0032977">
    <property type="term" value="F:membrane insertase activity"/>
    <property type="evidence" value="ECO:0007669"/>
    <property type="project" value="InterPro"/>
</dbReference>
<gene>
    <name evidence="6" type="ORF">PRUPE_2G186800</name>
</gene>
<dbReference type="PANTHER" id="PTHR12428">
    <property type="entry name" value="OXA1"/>
    <property type="match status" value="1"/>
</dbReference>
<keyword evidence="4" id="KW-1133">Transmembrane helix</keyword>
<keyword evidence="3" id="KW-0812">Transmembrane</keyword>
<name>A0A251QHT4_PRUPE</name>
<evidence type="ECO:0000313" key="6">
    <source>
        <dbReference type="EMBL" id="ONI23397.1"/>
    </source>
</evidence>
<keyword evidence="7" id="KW-1185">Reference proteome</keyword>
<evidence type="ECO:0000256" key="5">
    <source>
        <dbReference type="ARBA" id="ARBA00023136"/>
    </source>
</evidence>
<evidence type="ECO:0000256" key="3">
    <source>
        <dbReference type="ARBA" id="ARBA00022692"/>
    </source>
</evidence>
<reference evidence="6 7" key="1">
    <citation type="journal article" date="2013" name="Nat. Genet.">
        <title>The high-quality draft genome of peach (Prunus persica) identifies unique patterns of genetic diversity, domestication and genome evolution.</title>
        <authorList>
            <consortium name="International Peach Genome Initiative"/>
            <person name="Verde I."/>
            <person name="Abbott A.G."/>
            <person name="Scalabrin S."/>
            <person name="Jung S."/>
            <person name="Shu S."/>
            <person name="Marroni F."/>
            <person name="Zhebentyayeva T."/>
            <person name="Dettori M.T."/>
            <person name="Grimwood J."/>
            <person name="Cattonaro F."/>
            <person name="Zuccolo A."/>
            <person name="Rossini L."/>
            <person name="Jenkins J."/>
            <person name="Vendramin E."/>
            <person name="Meisel L.A."/>
            <person name="Decroocq V."/>
            <person name="Sosinski B."/>
            <person name="Prochnik S."/>
            <person name="Mitros T."/>
            <person name="Policriti A."/>
            <person name="Cipriani G."/>
            <person name="Dondini L."/>
            <person name="Ficklin S."/>
            <person name="Goodstein D.M."/>
            <person name="Xuan P."/>
            <person name="Del Fabbro C."/>
            <person name="Aramini V."/>
            <person name="Copetti D."/>
            <person name="Gonzalez S."/>
            <person name="Horner D.S."/>
            <person name="Falchi R."/>
            <person name="Lucas S."/>
            <person name="Mica E."/>
            <person name="Maldonado J."/>
            <person name="Lazzari B."/>
            <person name="Bielenberg D."/>
            <person name="Pirona R."/>
            <person name="Miculan M."/>
            <person name="Barakat A."/>
            <person name="Testolin R."/>
            <person name="Stella A."/>
            <person name="Tartarini S."/>
            <person name="Tonutti P."/>
            <person name="Arus P."/>
            <person name="Orellana A."/>
            <person name="Wells C."/>
            <person name="Main D."/>
            <person name="Vizzotto G."/>
            <person name="Silva H."/>
            <person name="Salamini F."/>
            <person name="Schmutz J."/>
            <person name="Morgante M."/>
            <person name="Rokhsar D.S."/>
        </authorList>
    </citation>
    <scope>NUCLEOTIDE SEQUENCE [LARGE SCALE GENOMIC DNA]</scope>
    <source>
        <strain evidence="7">cv. Nemared</strain>
    </source>
</reference>
<dbReference type="InterPro" id="IPR001708">
    <property type="entry name" value="YidC/ALB3/OXA1/COX18"/>
</dbReference>
<comment type="similarity">
    <text evidence="2">Belongs to the OXA1/ALB3/YidC (TC 2.A.9.2) family.</text>
</comment>
<dbReference type="GO" id="GO:0016020">
    <property type="term" value="C:membrane"/>
    <property type="evidence" value="ECO:0007669"/>
    <property type="project" value="UniProtKB-SubCell"/>
</dbReference>
<protein>
    <submittedName>
        <fullName evidence="6">Uncharacterized protein</fullName>
    </submittedName>
</protein>